<reference evidence="1" key="1">
    <citation type="submission" date="2020-05" db="EMBL/GenBank/DDBJ databases">
        <title>Large-scale comparative analyses of tick genomes elucidate their genetic diversity and vector capacities.</title>
        <authorList>
            <person name="Jia N."/>
            <person name="Wang J."/>
            <person name="Shi W."/>
            <person name="Du L."/>
            <person name="Sun Y."/>
            <person name="Zhan W."/>
            <person name="Jiang J."/>
            <person name="Wang Q."/>
            <person name="Zhang B."/>
            <person name="Ji P."/>
            <person name="Sakyi L.B."/>
            <person name="Cui X."/>
            <person name="Yuan T."/>
            <person name="Jiang B."/>
            <person name="Yang W."/>
            <person name="Lam T.T.-Y."/>
            <person name="Chang Q."/>
            <person name="Ding S."/>
            <person name="Wang X."/>
            <person name="Zhu J."/>
            <person name="Ruan X."/>
            <person name="Zhao L."/>
            <person name="Wei J."/>
            <person name="Que T."/>
            <person name="Du C."/>
            <person name="Cheng J."/>
            <person name="Dai P."/>
            <person name="Han X."/>
            <person name="Huang E."/>
            <person name="Gao Y."/>
            <person name="Liu J."/>
            <person name="Shao H."/>
            <person name="Ye R."/>
            <person name="Li L."/>
            <person name="Wei W."/>
            <person name="Wang X."/>
            <person name="Wang C."/>
            <person name="Yang T."/>
            <person name="Huo Q."/>
            <person name="Li W."/>
            <person name="Guo W."/>
            <person name="Chen H."/>
            <person name="Zhou L."/>
            <person name="Ni X."/>
            <person name="Tian J."/>
            <person name="Zhou Y."/>
            <person name="Sheng Y."/>
            <person name="Liu T."/>
            <person name="Pan Y."/>
            <person name="Xia L."/>
            <person name="Li J."/>
            <person name="Zhao F."/>
            <person name="Cao W."/>
        </authorList>
    </citation>
    <scope>NUCLEOTIDE SEQUENCE</scope>
    <source>
        <strain evidence="1">Dsil-2018</strain>
    </source>
</reference>
<keyword evidence="2" id="KW-1185">Reference proteome</keyword>
<sequence length="223" mass="25724">MVNETSQRRKEHVHRAMVFICGVTFAIAGLLGLLMLYLVYLAIHVGEPVRLRAAVEESTTLSDSTTYTGHLRHYLTGVPPECLYHPVFHKCLVNESFPLADRFDQWRGVDGNASGRPWYFQHGSCLEWTPEAFCLERSRAHFADQKTCARHCERGVPLKRCTQHLPAPLRSSCASSDEGAPEWWFYDARTRRCRKWRNVCVRPAYTSYRACAKRCRPRRNVHA</sequence>
<organism evidence="1 2">
    <name type="scientific">Dermacentor silvarum</name>
    <name type="common">Tick</name>
    <dbReference type="NCBI Taxonomy" id="543639"/>
    <lineage>
        <taxon>Eukaryota</taxon>
        <taxon>Metazoa</taxon>
        <taxon>Ecdysozoa</taxon>
        <taxon>Arthropoda</taxon>
        <taxon>Chelicerata</taxon>
        <taxon>Arachnida</taxon>
        <taxon>Acari</taxon>
        <taxon>Parasitiformes</taxon>
        <taxon>Ixodida</taxon>
        <taxon>Ixodoidea</taxon>
        <taxon>Ixodidae</taxon>
        <taxon>Rhipicephalinae</taxon>
        <taxon>Dermacentor</taxon>
    </lineage>
</organism>
<proteinExistence type="predicted"/>
<protein>
    <submittedName>
        <fullName evidence="1">Uncharacterized protein</fullName>
    </submittedName>
</protein>
<gene>
    <name evidence="1" type="ORF">HPB49_001743</name>
</gene>
<evidence type="ECO:0000313" key="2">
    <source>
        <dbReference type="Proteomes" id="UP000821865"/>
    </source>
</evidence>
<dbReference type="EMBL" id="CM023476">
    <property type="protein sequence ID" value="KAH7940546.1"/>
    <property type="molecule type" value="Genomic_DNA"/>
</dbReference>
<accession>A0ACB8CCZ2</accession>
<dbReference type="Proteomes" id="UP000821865">
    <property type="component" value="Chromosome 7"/>
</dbReference>
<comment type="caution">
    <text evidence="1">The sequence shown here is derived from an EMBL/GenBank/DDBJ whole genome shotgun (WGS) entry which is preliminary data.</text>
</comment>
<evidence type="ECO:0000313" key="1">
    <source>
        <dbReference type="EMBL" id="KAH7940546.1"/>
    </source>
</evidence>
<name>A0ACB8CCZ2_DERSI</name>